<dbReference type="PROSITE" id="PS50005">
    <property type="entry name" value="TPR"/>
    <property type="match status" value="1"/>
</dbReference>
<evidence type="ECO:0000313" key="2">
    <source>
        <dbReference type="EMBL" id="MBK9718189.1"/>
    </source>
</evidence>
<comment type="caution">
    <text evidence="2">The sequence shown here is derived from an EMBL/GenBank/DDBJ whole genome shotgun (WGS) entry which is preliminary data.</text>
</comment>
<protein>
    <recommendedName>
        <fullName evidence="4">Tetratricopeptide repeat protein</fullName>
    </recommendedName>
</protein>
<dbReference type="Gene3D" id="1.25.40.10">
    <property type="entry name" value="Tetratricopeptide repeat domain"/>
    <property type="match status" value="1"/>
</dbReference>
<proteinExistence type="predicted"/>
<keyword evidence="1" id="KW-0802">TPR repeat</keyword>
<dbReference type="AlphaFoldDB" id="A0A9D7SBJ3"/>
<feature type="repeat" description="TPR" evidence="1">
    <location>
        <begin position="1"/>
        <end position="30"/>
    </location>
</feature>
<evidence type="ECO:0000313" key="3">
    <source>
        <dbReference type="Proteomes" id="UP000808349"/>
    </source>
</evidence>
<name>A0A9D7SBJ3_9BACT</name>
<evidence type="ECO:0000256" key="1">
    <source>
        <dbReference type="PROSITE-ProRule" id="PRU00339"/>
    </source>
</evidence>
<gene>
    <name evidence="2" type="ORF">IPO85_11885</name>
</gene>
<dbReference type="PROSITE" id="PS50293">
    <property type="entry name" value="TPR_REGION"/>
    <property type="match status" value="1"/>
</dbReference>
<dbReference type="SUPFAM" id="SSF48452">
    <property type="entry name" value="TPR-like"/>
    <property type="match status" value="1"/>
</dbReference>
<evidence type="ECO:0008006" key="4">
    <source>
        <dbReference type="Google" id="ProtNLM"/>
    </source>
</evidence>
<sequence>MELGSSYFAGNEYDKALGIFEKAIEEKPKHSWGWIGKAITHLAML</sequence>
<organism evidence="2 3">
    <name type="scientific">Candidatus Defluviibacterium haderslevense</name>
    <dbReference type="NCBI Taxonomy" id="2981993"/>
    <lineage>
        <taxon>Bacteria</taxon>
        <taxon>Pseudomonadati</taxon>
        <taxon>Bacteroidota</taxon>
        <taxon>Saprospiria</taxon>
        <taxon>Saprospirales</taxon>
        <taxon>Saprospiraceae</taxon>
        <taxon>Candidatus Defluviibacterium</taxon>
    </lineage>
</organism>
<dbReference type="EMBL" id="JADKFW010000008">
    <property type="protein sequence ID" value="MBK9718189.1"/>
    <property type="molecule type" value="Genomic_DNA"/>
</dbReference>
<dbReference type="Proteomes" id="UP000808349">
    <property type="component" value="Unassembled WGS sequence"/>
</dbReference>
<dbReference type="InterPro" id="IPR011990">
    <property type="entry name" value="TPR-like_helical_dom_sf"/>
</dbReference>
<accession>A0A9D7SBJ3</accession>
<dbReference type="InterPro" id="IPR019734">
    <property type="entry name" value="TPR_rpt"/>
</dbReference>
<reference evidence="2 3" key="1">
    <citation type="submission" date="2020-10" db="EMBL/GenBank/DDBJ databases">
        <title>Connecting structure to function with the recovery of over 1000 high-quality activated sludge metagenome-assembled genomes encoding full-length rRNA genes using long-read sequencing.</title>
        <authorList>
            <person name="Singleton C.M."/>
            <person name="Petriglieri F."/>
            <person name="Kristensen J.M."/>
            <person name="Kirkegaard R.H."/>
            <person name="Michaelsen T.Y."/>
            <person name="Andersen M.H."/>
            <person name="Karst S.M."/>
            <person name="Dueholm M.S."/>
            <person name="Nielsen P.H."/>
            <person name="Albertsen M."/>
        </authorList>
    </citation>
    <scope>NUCLEOTIDE SEQUENCE [LARGE SCALE GENOMIC DNA]</scope>
    <source>
        <strain evidence="2">Ribe_18-Q3-R11-54_BAT3C.373</strain>
    </source>
</reference>